<dbReference type="GO" id="GO:0016757">
    <property type="term" value="F:glycosyltransferase activity"/>
    <property type="evidence" value="ECO:0007669"/>
    <property type="project" value="UniProtKB-KW"/>
</dbReference>
<dbReference type="SUPFAM" id="SSF53448">
    <property type="entry name" value="Nucleotide-diphospho-sugar transferases"/>
    <property type="match status" value="1"/>
</dbReference>
<dbReference type="EC" id="2.4.-.-" evidence="3"/>
<feature type="domain" description="Glycosyltransferase 2-like" evidence="2">
    <location>
        <begin position="8"/>
        <end position="171"/>
    </location>
</feature>
<proteinExistence type="predicted"/>
<dbReference type="GO" id="GO:0005886">
    <property type="term" value="C:plasma membrane"/>
    <property type="evidence" value="ECO:0007669"/>
    <property type="project" value="TreeGrafter"/>
</dbReference>
<dbReference type="Pfam" id="PF00535">
    <property type="entry name" value="Glycos_transf_2"/>
    <property type="match status" value="1"/>
</dbReference>
<organism evidence="3 4">
    <name type="scientific">Streptococcus parasanguinis F0405</name>
    <dbReference type="NCBI Taxonomy" id="905067"/>
    <lineage>
        <taxon>Bacteria</taxon>
        <taxon>Bacillati</taxon>
        <taxon>Bacillota</taxon>
        <taxon>Bacilli</taxon>
        <taxon>Lactobacillales</taxon>
        <taxon>Streptococcaceae</taxon>
        <taxon>Streptococcus</taxon>
    </lineage>
</organism>
<dbReference type="InterPro" id="IPR050256">
    <property type="entry name" value="Glycosyltransferase_2"/>
</dbReference>
<reference evidence="3 4" key="1">
    <citation type="submission" date="2010-10" db="EMBL/GenBank/DDBJ databases">
        <authorList>
            <person name="Durkin A.S."/>
            <person name="Madupu R."/>
            <person name="Torralba M."/>
            <person name="Gillis M."/>
            <person name="Methe B."/>
            <person name="Sutton G."/>
            <person name="Nelson K.E."/>
        </authorList>
    </citation>
    <scope>NUCLEOTIDE SEQUENCE [LARGE SCALE GENOMIC DNA]</scope>
    <source>
        <strain evidence="3 4">F0405</strain>
    </source>
</reference>
<keyword evidence="1" id="KW-0472">Membrane</keyword>
<feature type="transmembrane region" description="Helical" evidence="1">
    <location>
        <begin position="273"/>
        <end position="294"/>
    </location>
</feature>
<keyword evidence="3" id="KW-0808">Transferase</keyword>
<accession>E3CBY2</accession>
<dbReference type="NCBIfam" id="NF047588">
    <property type="entry name" value="GlcsyltransPgfSStrep"/>
    <property type="match status" value="1"/>
</dbReference>
<evidence type="ECO:0000256" key="1">
    <source>
        <dbReference type="SAM" id="Phobius"/>
    </source>
</evidence>
<dbReference type="PANTHER" id="PTHR48090">
    <property type="entry name" value="UNDECAPRENYL-PHOSPHATE 4-DEOXY-4-FORMAMIDO-L-ARABINOSE TRANSFERASE-RELATED"/>
    <property type="match status" value="1"/>
</dbReference>
<protein>
    <submittedName>
        <fullName evidence="3">Glycosyltransferase, group 2 family protein</fullName>
        <ecNumber evidence="3">2.4.-.-</ecNumber>
    </submittedName>
</protein>
<gene>
    <name evidence="3" type="ORF">HMPREF9626_0177</name>
</gene>
<dbReference type="CDD" id="cd04187">
    <property type="entry name" value="DPM1_like_bac"/>
    <property type="match status" value="1"/>
</dbReference>
<evidence type="ECO:0000259" key="2">
    <source>
        <dbReference type="Pfam" id="PF00535"/>
    </source>
</evidence>
<sequence length="323" mass="36977">MEEKMKLSILITLFNEELVLSQTHEAMSAQLEQMLGKELSDYELLYIDDGSSDQTYELITAIAKENPRVKYIRFSRNFGRESGILAGFKYASGDAVMVMDGDLQHPPYLIPLFLEAYNEGYDIVSGQRTREGESFIGSNFARLFYFLSNRSMDVKLTDGKSELRLLSRKAINAFVSMPEYNRFNKGLYEWIGFKEKVIPYKNEIRKAGKSKFGFKKSLNYAIQGIVSFNDRPLRVCIQFGFICLGLALLYLVFELMKYILSAGNYVSGYFTTIAAIILFSGVQLIFIGILGEYIGKIYYEVKRRPHFIIEDTNIEQAKENNIG</sequence>
<feature type="transmembrane region" description="Helical" evidence="1">
    <location>
        <begin position="235"/>
        <end position="253"/>
    </location>
</feature>
<dbReference type="Proteomes" id="UP000003812">
    <property type="component" value="Unassembled WGS sequence"/>
</dbReference>
<keyword evidence="1" id="KW-1133">Transmembrane helix</keyword>
<evidence type="ECO:0000313" key="4">
    <source>
        <dbReference type="Proteomes" id="UP000003812"/>
    </source>
</evidence>
<dbReference type="InterPro" id="IPR001173">
    <property type="entry name" value="Glyco_trans_2-like"/>
</dbReference>
<keyword evidence="3" id="KW-0328">Glycosyltransferase</keyword>
<dbReference type="PANTHER" id="PTHR48090:SF8">
    <property type="entry name" value="GLYCOSYLTRANSFERASE CSBB-RELATED"/>
    <property type="match status" value="1"/>
</dbReference>
<dbReference type="Gene3D" id="3.90.550.10">
    <property type="entry name" value="Spore Coat Polysaccharide Biosynthesis Protein SpsA, Chain A"/>
    <property type="match status" value="1"/>
</dbReference>
<evidence type="ECO:0000313" key="3">
    <source>
        <dbReference type="EMBL" id="EFQ55779.1"/>
    </source>
</evidence>
<keyword evidence="1" id="KW-0812">Transmembrane</keyword>
<name>E3CBY2_STRPA</name>
<dbReference type="AlphaFoldDB" id="E3CBY2"/>
<dbReference type="EMBL" id="AEKM01000003">
    <property type="protein sequence ID" value="EFQ55779.1"/>
    <property type="molecule type" value="Genomic_DNA"/>
</dbReference>
<dbReference type="InterPro" id="IPR029044">
    <property type="entry name" value="Nucleotide-diphossugar_trans"/>
</dbReference>
<comment type="caution">
    <text evidence="3">The sequence shown here is derived from an EMBL/GenBank/DDBJ whole genome shotgun (WGS) entry which is preliminary data.</text>
</comment>